<dbReference type="GO" id="GO:0003824">
    <property type="term" value="F:catalytic activity"/>
    <property type="evidence" value="ECO:0007669"/>
    <property type="project" value="UniProtKB-ARBA"/>
</dbReference>
<proteinExistence type="predicted"/>
<dbReference type="KEGG" id="parq:DSM112329_02679"/>
<evidence type="ECO:0000313" key="2">
    <source>
        <dbReference type="EMBL" id="XAY05819.1"/>
    </source>
</evidence>
<dbReference type="EMBL" id="CP114014">
    <property type="protein sequence ID" value="XAY05819.1"/>
    <property type="molecule type" value="Genomic_DNA"/>
</dbReference>
<evidence type="ECO:0000259" key="1">
    <source>
        <dbReference type="Pfam" id="PF05116"/>
    </source>
</evidence>
<dbReference type="InterPro" id="IPR036412">
    <property type="entry name" value="HAD-like_sf"/>
</dbReference>
<protein>
    <recommendedName>
        <fullName evidence="1">Sucrose phosphatase-like domain-containing protein</fullName>
    </recommendedName>
</protein>
<dbReference type="InterPro" id="IPR023214">
    <property type="entry name" value="HAD_sf"/>
</dbReference>
<feature type="domain" description="Sucrose phosphatase-like" evidence="1">
    <location>
        <begin position="179"/>
        <end position="224"/>
    </location>
</feature>
<dbReference type="InterPro" id="IPR006380">
    <property type="entry name" value="SPP-like_dom"/>
</dbReference>
<dbReference type="SUPFAM" id="SSF56784">
    <property type="entry name" value="HAD-like"/>
    <property type="match status" value="1"/>
</dbReference>
<dbReference type="RefSeq" id="WP_354702322.1">
    <property type="nucleotide sequence ID" value="NZ_CP114014.1"/>
</dbReference>
<accession>A0AAU7AW36</accession>
<dbReference type="InterPro" id="IPR024197">
    <property type="entry name" value="TPP-like"/>
</dbReference>
<organism evidence="2">
    <name type="scientific">Paraconexibacter sp. AEG42_29</name>
    <dbReference type="NCBI Taxonomy" id="2997339"/>
    <lineage>
        <taxon>Bacteria</taxon>
        <taxon>Bacillati</taxon>
        <taxon>Actinomycetota</taxon>
        <taxon>Thermoleophilia</taxon>
        <taxon>Solirubrobacterales</taxon>
        <taxon>Paraconexibacteraceae</taxon>
        <taxon>Paraconexibacter</taxon>
    </lineage>
</organism>
<dbReference type="AlphaFoldDB" id="A0AAU7AW36"/>
<dbReference type="PIRSF" id="PIRSF030802">
    <property type="entry name" value="UCP030802"/>
    <property type="match status" value="1"/>
</dbReference>
<name>A0AAU7AW36_9ACTN</name>
<dbReference type="Gene3D" id="3.40.50.1000">
    <property type="entry name" value="HAD superfamily/HAD-like"/>
    <property type="match status" value="2"/>
</dbReference>
<sequence>MTSVLLASDLDRTLIHPTRTFPPEWEGEARVVEIYDGRGITMASHAALADLEALTAAGAFVPVTTRSRAQLERITAIWELGTEWAICANGASVMRRGVEDPDWTAEVARQLHASAPLDEARTLFEAEIGAPERVDWMPLLRDCDERFLYSTLDLARIPPDLAAAAQSAMATIGWRAVLHGRKLYVLPHELCKGHAVRWLRDRLQVETVVGAGDSLLDVDLMAAADVAWVPADAELVDLGAVPSTARVTAERHVRAGAQIAAETLALLPARA</sequence>
<gene>
    <name evidence="2" type="ORF">DSM112329_02679</name>
</gene>
<reference evidence="2" key="1">
    <citation type="submission" date="2022-12" db="EMBL/GenBank/DDBJ databases">
        <title>Paraconexibacter alkalitolerans sp. nov. and Baekduia alba sp. nov., isolated from soil and emended description of the genera Paraconexibacter (Chun et al., 2020) and Baekduia (An et al., 2020).</title>
        <authorList>
            <person name="Vieira S."/>
            <person name="Huber K.J."/>
            <person name="Geppert A."/>
            <person name="Wolf J."/>
            <person name="Neumann-Schaal M."/>
            <person name="Muesken M."/>
            <person name="Overmann J."/>
        </authorList>
    </citation>
    <scope>NUCLEOTIDE SEQUENCE</scope>
    <source>
        <strain evidence="2">AEG42_29</strain>
    </source>
</reference>
<dbReference type="Pfam" id="PF05116">
    <property type="entry name" value="S6PP"/>
    <property type="match status" value="1"/>
</dbReference>